<name>A0ABC8JN62_ERUVS</name>
<accession>A0ABC8JN62</accession>
<dbReference type="Proteomes" id="UP001642260">
    <property type="component" value="Unassembled WGS sequence"/>
</dbReference>
<reference evidence="1 2" key="1">
    <citation type="submission" date="2022-03" db="EMBL/GenBank/DDBJ databases">
        <authorList>
            <person name="Macdonald S."/>
            <person name="Ahmed S."/>
            <person name="Newling K."/>
        </authorList>
    </citation>
    <scope>NUCLEOTIDE SEQUENCE [LARGE SCALE GENOMIC DNA]</scope>
</reference>
<comment type="caution">
    <text evidence="1">The sequence shown here is derived from an EMBL/GenBank/DDBJ whole genome shotgun (WGS) entry which is preliminary data.</text>
</comment>
<sequence length="74" mass="8145">MAVEASSVSAIMAEEENLDPNTTNLIRIEKHLPAIKAICGGEVPSKEKKITYGGNNYVWKKSKSTNVIQRSHAF</sequence>
<organism evidence="1 2">
    <name type="scientific">Eruca vesicaria subsp. sativa</name>
    <name type="common">Garden rocket</name>
    <name type="synonym">Eruca sativa</name>
    <dbReference type="NCBI Taxonomy" id="29727"/>
    <lineage>
        <taxon>Eukaryota</taxon>
        <taxon>Viridiplantae</taxon>
        <taxon>Streptophyta</taxon>
        <taxon>Embryophyta</taxon>
        <taxon>Tracheophyta</taxon>
        <taxon>Spermatophyta</taxon>
        <taxon>Magnoliopsida</taxon>
        <taxon>eudicotyledons</taxon>
        <taxon>Gunneridae</taxon>
        <taxon>Pentapetalae</taxon>
        <taxon>rosids</taxon>
        <taxon>malvids</taxon>
        <taxon>Brassicales</taxon>
        <taxon>Brassicaceae</taxon>
        <taxon>Brassiceae</taxon>
        <taxon>Eruca</taxon>
    </lineage>
</organism>
<evidence type="ECO:0000313" key="2">
    <source>
        <dbReference type="Proteomes" id="UP001642260"/>
    </source>
</evidence>
<proteinExistence type="predicted"/>
<dbReference type="AlphaFoldDB" id="A0ABC8JN62"/>
<gene>
    <name evidence="1" type="ORF">ERUC_LOCUS13382</name>
</gene>
<evidence type="ECO:0000313" key="1">
    <source>
        <dbReference type="EMBL" id="CAH8334775.1"/>
    </source>
</evidence>
<protein>
    <submittedName>
        <fullName evidence="1">Uncharacterized protein</fullName>
    </submittedName>
</protein>
<dbReference type="EMBL" id="CAKOAT010126266">
    <property type="protein sequence ID" value="CAH8334775.1"/>
    <property type="molecule type" value="Genomic_DNA"/>
</dbReference>
<keyword evidence="2" id="KW-1185">Reference proteome</keyword>